<sequence length="164" mass="18338">MSVASPTVLPRSPVFPRLLPLPPHPHPIPPAPSMQRRERLINYRDLWREMEELSDEENAVEDLNLEIKNRGYNFLIPIGQTWTQHEEKNDADDASDGSEGTDHTGDGGSLMDEDENSSEEEEEEDQDLDADMEDLDQPADASGDLYPEDGDSQEGSSEIEGSMD</sequence>
<reference evidence="2" key="1">
    <citation type="submission" date="2022-11" db="EMBL/GenBank/DDBJ databases">
        <title>Genome Sequence of Cubamyces cubensis.</title>
        <authorList>
            <person name="Buettner E."/>
        </authorList>
    </citation>
    <scope>NUCLEOTIDE SEQUENCE</scope>
    <source>
        <strain evidence="2">MPL-01</strain>
    </source>
</reference>
<proteinExistence type="predicted"/>
<accession>A0AAD7TLB3</accession>
<dbReference type="EMBL" id="JAPEVG010000378">
    <property type="protein sequence ID" value="KAJ8463682.1"/>
    <property type="molecule type" value="Genomic_DNA"/>
</dbReference>
<protein>
    <submittedName>
        <fullName evidence="2">Uncharacterized protein</fullName>
    </submittedName>
</protein>
<feature type="compositionally biased region" description="Low complexity" evidence="1">
    <location>
        <begin position="8"/>
        <end position="18"/>
    </location>
</feature>
<dbReference type="Proteomes" id="UP001215151">
    <property type="component" value="Unassembled WGS sequence"/>
</dbReference>
<feature type="compositionally biased region" description="Pro residues" evidence="1">
    <location>
        <begin position="19"/>
        <end position="32"/>
    </location>
</feature>
<gene>
    <name evidence="2" type="ORF">ONZ51_g10098</name>
</gene>
<feature type="region of interest" description="Disordered" evidence="1">
    <location>
        <begin position="83"/>
        <end position="164"/>
    </location>
</feature>
<evidence type="ECO:0000256" key="1">
    <source>
        <dbReference type="SAM" id="MobiDB-lite"/>
    </source>
</evidence>
<comment type="caution">
    <text evidence="2">The sequence shown here is derived from an EMBL/GenBank/DDBJ whole genome shotgun (WGS) entry which is preliminary data.</text>
</comment>
<dbReference type="AlphaFoldDB" id="A0AAD7TLB3"/>
<evidence type="ECO:0000313" key="2">
    <source>
        <dbReference type="EMBL" id="KAJ8463682.1"/>
    </source>
</evidence>
<evidence type="ECO:0000313" key="3">
    <source>
        <dbReference type="Proteomes" id="UP001215151"/>
    </source>
</evidence>
<feature type="region of interest" description="Disordered" evidence="1">
    <location>
        <begin position="1"/>
        <end position="36"/>
    </location>
</feature>
<organism evidence="2 3">
    <name type="scientific">Trametes cubensis</name>
    <dbReference type="NCBI Taxonomy" id="1111947"/>
    <lineage>
        <taxon>Eukaryota</taxon>
        <taxon>Fungi</taxon>
        <taxon>Dikarya</taxon>
        <taxon>Basidiomycota</taxon>
        <taxon>Agaricomycotina</taxon>
        <taxon>Agaricomycetes</taxon>
        <taxon>Polyporales</taxon>
        <taxon>Polyporaceae</taxon>
        <taxon>Trametes</taxon>
    </lineage>
</organism>
<keyword evidence="3" id="KW-1185">Reference proteome</keyword>
<name>A0AAD7TLB3_9APHY</name>
<feature type="compositionally biased region" description="Acidic residues" evidence="1">
    <location>
        <begin position="111"/>
        <end position="137"/>
    </location>
</feature>